<dbReference type="Proteomes" id="UP001162640">
    <property type="component" value="Unassembled WGS sequence"/>
</dbReference>
<dbReference type="InterPro" id="IPR011330">
    <property type="entry name" value="Glyco_hydro/deAcase_b/a-brl"/>
</dbReference>
<dbReference type="SUPFAM" id="SSF88713">
    <property type="entry name" value="Glycoside hydrolase/deacetylase"/>
    <property type="match status" value="1"/>
</dbReference>
<gene>
    <name evidence="2" type="ORF">TL16_g05070</name>
</gene>
<dbReference type="PROSITE" id="PS51677">
    <property type="entry name" value="NODB"/>
    <property type="match status" value="1"/>
</dbReference>
<evidence type="ECO:0000313" key="3">
    <source>
        <dbReference type="Proteomes" id="UP001162640"/>
    </source>
</evidence>
<dbReference type="AlphaFoldDB" id="A0A9W7ABN5"/>
<dbReference type="Gene3D" id="3.20.20.370">
    <property type="entry name" value="Glycoside hydrolase/deacetylase"/>
    <property type="match status" value="1"/>
</dbReference>
<evidence type="ECO:0000313" key="2">
    <source>
        <dbReference type="EMBL" id="GMH69059.1"/>
    </source>
</evidence>
<dbReference type="PANTHER" id="PTHR10587:SF137">
    <property type="entry name" value="4-DEOXY-4-FORMAMIDO-L-ARABINOSE-PHOSPHOUNDECAPRENOL DEFORMYLASE ARND-RELATED"/>
    <property type="match status" value="1"/>
</dbReference>
<sequence length="307" mass="34390">MMDLLSSPLVAGAGLFLSFLLAVGVLLKAMGMLDGPEVRGTHRDWKKDEDPALASDASPILSNLDKLQWIVMSRISRRLAPVLFPPPQLNFYDVNEHPGVEGLVAVTIDDCFCRQDDEKKSMIKDVKALLKKGNAKVTCFATLNYSEGKWREKQISDLLKDGHELANHCSDDREYDQDSADSFEESLLTTDKWIKKMTGSKTPCKWFRAPSGKTSPVIMEVLAKHKMVNVMLDGYANDPHIPDSDFISKTMLTAAQSGSILIIHWPEKGFREWNVRAMEMLFEGLKEKGLKCVTLSELESAAKKKKK</sequence>
<dbReference type="PANTHER" id="PTHR10587">
    <property type="entry name" value="GLYCOSYL TRANSFERASE-RELATED"/>
    <property type="match status" value="1"/>
</dbReference>
<name>A0A9W7ABN5_9STRA</name>
<feature type="domain" description="NodB homology" evidence="1">
    <location>
        <begin position="102"/>
        <end position="293"/>
    </location>
</feature>
<dbReference type="Pfam" id="PF01522">
    <property type="entry name" value="Polysacc_deac_1"/>
    <property type="match status" value="1"/>
</dbReference>
<evidence type="ECO:0000259" key="1">
    <source>
        <dbReference type="PROSITE" id="PS51677"/>
    </source>
</evidence>
<accession>A0A9W7ABN5</accession>
<dbReference type="InterPro" id="IPR050248">
    <property type="entry name" value="Polysacc_deacetylase_ArnD"/>
</dbReference>
<proteinExistence type="predicted"/>
<dbReference type="GO" id="GO:0004099">
    <property type="term" value="F:chitin deacetylase activity"/>
    <property type="evidence" value="ECO:0007669"/>
    <property type="project" value="UniProtKB-ARBA"/>
</dbReference>
<comment type="caution">
    <text evidence="2">The sequence shown here is derived from an EMBL/GenBank/DDBJ whole genome shotgun (WGS) entry which is preliminary data.</text>
</comment>
<organism evidence="2 3">
    <name type="scientific">Triparma laevis f. inornata</name>
    <dbReference type="NCBI Taxonomy" id="1714386"/>
    <lineage>
        <taxon>Eukaryota</taxon>
        <taxon>Sar</taxon>
        <taxon>Stramenopiles</taxon>
        <taxon>Ochrophyta</taxon>
        <taxon>Bolidophyceae</taxon>
        <taxon>Parmales</taxon>
        <taxon>Triparmaceae</taxon>
        <taxon>Triparma</taxon>
    </lineage>
</organism>
<dbReference type="GO" id="GO:0005975">
    <property type="term" value="P:carbohydrate metabolic process"/>
    <property type="evidence" value="ECO:0007669"/>
    <property type="project" value="InterPro"/>
</dbReference>
<dbReference type="EMBL" id="BLQM01000145">
    <property type="protein sequence ID" value="GMH69059.1"/>
    <property type="molecule type" value="Genomic_DNA"/>
</dbReference>
<reference evidence="3" key="1">
    <citation type="journal article" date="2023" name="Commun. Biol.">
        <title>Genome analysis of Parmales, the sister group of diatoms, reveals the evolutionary specialization of diatoms from phago-mixotrophs to photoautotrophs.</title>
        <authorList>
            <person name="Ban H."/>
            <person name="Sato S."/>
            <person name="Yoshikawa S."/>
            <person name="Yamada K."/>
            <person name="Nakamura Y."/>
            <person name="Ichinomiya M."/>
            <person name="Sato N."/>
            <person name="Blanc-Mathieu R."/>
            <person name="Endo H."/>
            <person name="Kuwata A."/>
            <person name="Ogata H."/>
        </authorList>
    </citation>
    <scope>NUCLEOTIDE SEQUENCE [LARGE SCALE GENOMIC DNA]</scope>
</reference>
<dbReference type="InterPro" id="IPR002509">
    <property type="entry name" value="NODB_dom"/>
</dbReference>
<protein>
    <recommendedName>
        <fullName evidence="1">NodB homology domain-containing protein</fullName>
    </recommendedName>
</protein>